<evidence type="ECO:0008006" key="4">
    <source>
        <dbReference type="Google" id="ProtNLM"/>
    </source>
</evidence>
<organism evidence="2 3">
    <name type="scientific">Rhodocytophaga rosea</name>
    <dbReference type="NCBI Taxonomy" id="2704465"/>
    <lineage>
        <taxon>Bacteria</taxon>
        <taxon>Pseudomonadati</taxon>
        <taxon>Bacteroidota</taxon>
        <taxon>Cytophagia</taxon>
        <taxon>Cytophagales</taxon>
        <taxon>Rhodocytophagaceae</taxon>
        <taxon>Rhodocytophaga</taxon>
    </lineage>
</organism>
<reference evidence="2 3" key="1">
    <citation type="submission" date="2020-01" db="EMBL/GenBank/DDBJ databases">
        <authorList>
            <person name="Kim M.K."/>
        </authorList>
    </citation>
    <scope>NUCLEOTIDE SEQUENCE [LARGE SCALE GENOMIC DNA]</scope>
    <source>
        <strain evidence="2 3">172606-1</strain>
    </source>
</reference>
<feature type="signal peptide" evidence="1">
    <location>
        <begin position="1"/>
        <end position="19"/>
    </location>
</feature>
<keyword evidence="3" id="KW-1185">Reference proteome</keyword>
<dbReference type="RefSeq" id="WP_162444666.1">
    <property type="nucleotide sequence ID" value="NZ_CP048222.1"/>
</dbReference>
<dbReference type="KEGG" id="rhoz:GXP67_19395"/>
<dbReference type="InterPro" id="IPR046111">
    <property type="entry name" value="DUF6048"/>
</dbReference>
<gene>
    <name evidence="2" type="ORF">GXP67_19395</name>
</gene>
<sequence>MLRFILTSLLLVLQVTAFAQTAREDTVLSNGVRIGVDLGKIAYYFLTNKGHKTFEASADVGYKKVVFVAEAGFSNITLEKTDTFNYSYTSNGLFGRVGVESNLLKGGDDAIFIGARYGVSRFSFAADNILIYDEYWGSYNEPAPKQNGMAHWLEGVGGVKVNVFSNVYIGFTGRLKVKIAQSKYNGLDAVFIPGFGKADKNIMMGLSYYVFYRIPFKEKNTTAGK</sequence>
<protein>
    <recommendedName>
        <fullName evidence="4">Outer membrane beta-barrel protein</fullName>
    </recommendedName>
</protein>
<name>A0A6C0GKX1_9BACT</name>
<evidence type="ECO:0000313" key="3">
    <source>
        <dbReference type="Proteomes" id="UP000480178"/>
    </source>
</evidence>
<dbReference type="Pfam" id="PF19515">
    <property type="entry name" value="DUF6048"/>
    <property type="match status" value="1"/>
</dbReference>
<proteinExistence type="predicted"/>
<feature type="chain" id="PRO_5025337805" description="Outer membrane beta-barrel protein" evidence="1">
    <location>
        <begin position="20"/>
        <end position="225"/>
    </location>
</feature>
<keyword evidence="1" id="KW-0732">Signal</keyword>
<evidence type="ECO:0000313" key="2">
    <source>
        <dbReference type="EMBL" id="QHT68655.1"/>
    </source>
</evidence>
<dbReference type="Proteomes" id="UP000480178">
    <property type="component" value="Chromosome"/>
</dbReference>
<dbReference type="AlphaFoldDB" id="A0A6C0GKX1"/>
<dbReference type="EMBL" id="CP048222">
    <property type="protein sequence ID" value="QHT68655.1"/>
    <property type="molecule type" value="Genomic_DNA"/>
</dbReference>
<accession>A0A6C0GKX1</accession>
<evidence type="ECO:0000256" key="1">
    <source>
        <dbReference type="SAM" id="SignalP"/>
    </source>
</evidence>